<evidence type="ECO:0000313" key="1">
    <source>
        <dbReference type="EMBL" id="EME53762.1"/>
    </source>
</evidence>
<name>M2YGD7_9NOCA</name>
<gene>
    <name evidence="1" type="ORF">G352_24021</name>
</gene>
<reference evidence="1 2" key="1">
    <citation type="journal article" date="2013" name="Genome Announc.">
        <title>Draft Genome Sequence of Rhodococcus ruber Strain BKS 20-38.</title>
        <authorList>
            <person name="Bala M."/>
            <person name="Kumar S."/>
            <person name="Raghava G.P."/>
            <person name="Mayilraj S."/>
        </authorList>
    </citation>
    <scope>NUCLEOTIDE SEQUENCE [LARGE SCALE GENOMIC DNA]</scope>
    <source>
        <strain evidence="1 2">BKS 20-38</strain>
    </source>
</reference>
<sequence>MAIATDELRKWADWHADRGHAGVAHALYRSAERYDDQATALDRVREIADRAASAGWRQTPLLSVDQAEGMNLVGEEILRALDGDQ</sequence>
<comment type="caution">
    <text evidence="1">The sequence shown here is derived from an EMBL/GenBank/DDBJ whole genome shotgun (WGS) entry which is preliminary data.</text>
</comment>
<organism evidence="1 2">
    <name type="scientific">Rhodococcus ruber BKS 20-38</name>
    <dbReference type="NCBI Taxonomy" id="1278076"/>
    <lineage>
        <taxon>Bacteria</taxon>
        <taxon>Bacillati</taxon>
        <taxon>Actinomycetota</taxon>
        <taxon>Actinomycetes</taxon>
        <taxon>Mycobacteriales</taxon>
        <taxon>Nocardiaceae</taxon>
        <taxon>Rhodococcus</taxon>
    </lineage>
</organism>
<evidence type="ECO:0000313" key="2">
    <source>
        <dbReference type="Proteomes" id="UP000011731"/>
    </source>
</evidence>
<proteinExistence type="predicted"/>
<keyword evidence="2" id="KW-1185">Reference proteome</keyword>
<protein>
    <submittedName>
        <fullName evidence="1">Uncharacterized protein</fullName>
    </submittedName>
</protein>
<dbReference type="Proteomes" id="UP000011731">
    <property type="component" value="Unassembled WGS sequence"/>
</dbReference>
<dbReference type="AlphaFoldDB" id="M2YGD7"/>
<accession>M2YGD7</accession>
<dbReference type="PATRIC" id="fig|1278076.4.peg.4922"/>
<dbReference type="EMBL" id="AOEX01000093">
    <property type="protein sequence ID" value="EME53762.1"/>
    <property type="molecule type" value="Genomic_DNA"/>
</dbReference>